<protein>
    <submittedName>
        <fullName evidence="1">Uncharacterized protein</fullName>
    </submittedName>
</protein>
<keyword evidence="2" id="KW-1185">Reference proteome</keyword>
<reference evidence="1" key="1">
    <citation type="submission" date="2021-06" db="EMBL/GenBank/DDBJ databases">
        <title>Parelaphostrongylus tenuis whole genome reference sequence.</title>
        <authorList>
            <person name="Garwood T.J."/>
            <person name="Larsen P.A."/>
            <person name="Fountain-Jones N.M."/>
            <person name="Garbe J.R."/>
            <person name="Macchietto M.G."/>
            <person name="Kania S.A."/>
            <person name="Gerhold R.W."/>
            <person name="Richards J.E."/>
            <person name="Wolf T.M."/>
        </authorList>
    </citation>
    <scope>NUCLEOTIDE SEQUENCE</scope>
    <source>
        <strain evidence="1">MNPRO001-30</strain>
        <tissue evidence="1">Meninges</tissue>
    </source>
</reference>
<dbReference type="EMBL" id="JAHQIW010007091">
    <property type="protein sequence ID" value="KAJ1372093.1"/>
    <property type="molecule type" value="Genomic_DNA"/>
</dbReference>
<gene>
    <name evidence="1" type="ORF">KIN20_034154</name>
</gene>
<dbReference type="Proteomes" id="UP001196413">
    <property type="component" value="Unassembled WGS sequence"/>
</dbReference>
<organism evidence="1 2">
    <name type="scientific">Parelaphostrongylus tenuis</name>
    <name type="common">Meningeal worm</name>
    <dbReference type="NCBI Taxonomy" id="148309"/>
    <lineage>
        <taxon>Eukaryota</taxon>
        <taxon>Metazoa</taxon>
        <taxon>Ecdysozoa</taxon>
        <taxon>Nematoda</taxon>
        <taxon>Chromadorea</taxon>
        <taxon>Rhabditida</taxon>
        <taxon>Rhabditina</taxon>
        <taxon>Rhabditomorpha</taxon>
        <taxon>Strongyloidea</taxon>
        <taxon>Metastrongylidae</taxon>
        <taxon>Parelaphostrongylus</taxon>
    </lineage>
</organism>
<evidence type="ECO:0000313" key="2">
    <source>
        <dbReference type="Proteomes" id="UP001196413"/>
    </source>
</evidence>
<sequence length="51" mass="5518">MEVETIKSAPDMTLRTSLQNTLKVFRASAKIQGQAARSVLVITRDLALTSG</sequence>
<accession>A0AAD5R9W0</accession>
<comment type="caution">
    <text evidence="1">The sequence shown here is derived from an EMBL/GenBank/DDBJ whole genome shotgun (WGS) entry which is preliminary data.</text>
</comment>
<proteinExistence type="predicted"/>
<dbReference type="AlphaFoldDB" id="A0AAD5R9W0"/>
<name>A0AAD5R9W0_PARTN</name>
<evidence type="ECO:0000313" key="1">
    <source>
        <dbReference type="EMBL" id="KAJ1372093.1"/>
    </source>
</evidence>